<accession>A0ABY4L2J0</accession>
<dbReference type="Pfam" id="PF13581">
    <property type="entry name" value="HATPase_c_2"/>
    <property type="match status" value="1"/>
</dbReference>
<keyword evidence="4" id="KW-0067">ATP-binding</keyword>
<name>A0ABY4L2J0_THEAE</name>
<evidence type="ECO:0000313" key="5">
    <source>
        <dbReference type="Proteomes" id="UP000832041"/>
    </source>
</evidence>
<dbReference type="InterPro" id="IPR036890">
    <property type="entry name" value="HATPase_C_sf"/>
</dbReference>
<reference evidence="4 5" key="1">
    <citation type="submission" date="2020-04" db="EMBL/GenBank/DDBJ databases">
        <title>Thermobifida alba genome sequencing and assembly.</title>
        <authorList>
            <person name="Luzics S."/>
            <person name="Horvath B."/>
            <person name="Nagy I."/>
            <person name="Toth A."/>
            <person name="Nagy I."/>
            <person name="Kukolya J."/>
        </authorList>
    </citation>
    <scope>NUCLEOTIDE SEQUENCE [LARGE SCALE GENOMIC DNA]</scope>
    <source>
        <strain evidence="4 5">DSM 43795</strain>
    </source>
</reference>
<dbReference type="PANTHER" id="PTHR35526">
    <property type="entry name" value="ANTI-SIGMA-F FACTOR RSBW-RELATED"/>
    <property type="match status" value="1"/>
</dbReference>
<evidence type="ECO:0000256" key="2">
    <source>
        <dbReference type="SAM" id="MobiDB-lite"/>
    </source>
</evidence>
<dbReference type="Proteomes" id="UP000832041">
    <property type="component" value="Chromosome"/>
</dbReference>
<keyword evidence="1" id="KW-0418">Kinase</keyword>
<dbReference type="InterPro" id="IPR003594">
    <property type="entry name" value="HATPase_dom"/>
</dbReference>
<dbReference type="PANTHER" id="PTHR35526:SF3">
    <property type="entry name" value="ANTI-SIGMA-F FACTOR RSBW"/>
    <property type="match status" value="1"/>
</dbReference>
<dbReference type="EMBL" id="CP051627">
    <property type="protein sequence ID" value="UPT21171.1"/>
    <property type="molecule type" value="Genomic_DNA"/>
</dbReference>
<keyword evidence="1" id="KW-0723">Serine/threonine-protein kinase</keyword>
<feature type="region of interest" description="Disordered" evidence="2">
    <location>
        <begin position="1"/>
        <end position="21"/>
    </location>
</feature>
<dbReference type="RefSeq" id="WP_248593480.1">
    <property type="nucleotide sequence ID" value="NZ_BAABEB010000013.1"/>
</dbReference>
<dbReference type="InterPro" id="IPR050267">
    <property type="entry name" value="Anti-sigma-factor_SerPK"/>
</dbReference>
<evidence type="ECO:0000259" key="3">
    <source>
        <dbReference type="Pfam" id="PF13581"/>
    </source>
</evidence>
<dbReference type="CDD" id="cd16936">
    <property type="entry name" value="HATPase_RsbW-like"/>
    <property type="match status" value="1"/>
</dbReference>
<evidence type="ECO:0000256" key="1">
    <source>
        <dbReference type="ARBA" id="ARBA00022527"/>
    </source>
</evidence>
<organism evidence="4 5">
    <name type="scientific">Thermobifida alba</name>
    <name type="common">Thermomonospora alba</name>
    <dbReference type="NCBI Taxonomy" id="53522"/>
    <lineage>
        <taxon>Bacteria</taxon>
        <taxon>Bacillati</taxon>
        <taxon>Actinomycetota</taxon>
        <taxon>Actinomycetes</taxon>
        <taxon>Streptosporangiales</taxon>
        <taxon>Nocardiopsidaceae</taxon>
        <taxon>Thermobifida</taxon>
    </lineage>
</organism>
<sequence length="139" mass="15743">MSLHAAHPLQPTPPARARWFPGRPESISEVRRFVSEELPDRPRQDDAILLTSELATNAIEHTRSGQQDGGFLVVVERTYTEVVRITVHDSGSRQETLYVTEPGADDEHGRGLFIVDALADRWGSRNGWHGRETWFEIDN</sequence>
<keyword evidence="4" id="KW-0547">Nucleotide-binding</keyword>
<proteinExistence type="predicted"/>
<feature type="domain" description="Histidine kinase/HSP90-like ATPase" evidence="3">
    <location>
        <begin position="20"/>
        <end position="134"/>
    </location>
</feature>
<protein>
    <submittedName>
        <fullName evidence="4">ATP-binding protein</fullName>
    </submittedName>
</protein>
<keyword evidence="1" id="KW-0808">Transferase</keyword>
<keyword evidence="5" id="KW-1185">Reference proteome</keyword>
<dbReference type="GO" id="GO:0005524">
    <property type="term" value="F:ATP binding"/>
    <property type="evidence" value="ECO:0007669"/>
    <property type="project" value="UniProtKB-KW"/>
</dbReference>
<dbReference type="Gene3D" id="3.30.565.10">
    <property type="entry name" value="Histidine kinase-like ATPase, C-terminal domain"/>
    <property type="match status" value="1"/>
</dbReference>
<dbReference type="SUPFAM" id="SSF55874">
    <property type="entry name" value="ATPase domain of HSP90 chaperone/DNA topoisomerase II/histidine kinase"/>
    <property type="match status" value="1"/>
</dbReference>
<evidence type="ECO:0000313" key="4">
    <source>
        <dbReference type="EMBL" id="UPT21171.1"/>
    </source>
</evidence>
<gene>
    <name evidence="4" type="ORF">FOF52_09540</name>
</gene>